<accession>A0A1W2DAG0</accession>
<protein>
    <submittedName>
        <fullName evidence="2">Uncharacterized protein</fullName>
    </submittedName>
</protein>
<dbReference type="AlphaFoldDB" id="A0A1W2DAG0"/>
<proteinExistence type="predicted"/>
<dbReference type="Proteomes" id="UP000192738">
    <property type="component" value="Unassembled WGS sequence"/>
</dbReference>
<reference evidence="2 3" key="1">
    <citation type="submission" date="2017-04" db="EMBL/GenBank/DDBJ databases">
        <authorList>
            <person name="Afonso C.L."/>
            <person name="Miller P.J."/>
            <person name="Scott M.A."/>
            <person name="Spackman E."/>
            <person name="Goraichik I."/>
            <person name="Dimitrov K.M."/>
            <person name="Suarez D.L."/>
            <person name="Swayne D.E."/>
        </authorList>
    </citation>
    <scope>NUCLEOTIDE SEQUENCE [LARGE SCALE GENOMIC DNA]</scope>
    <source>
        <strain evidence="2 3">DSM 5090</strain>
    </source>
</reference>
<keyword evidence="3" id="KW-1185">Reference proteome</keyword>
<dbReference type="STRING" id="112901.SAMN04488500_114116"/>
<gene>
    <name evidence="2" type="ORF">SAMN04488500_114116</name>
</gene>
<organism evidence="2 3">
    <name type="scientific">Sporomusa malonica</name>
    <dbReference type="NCBI Taxonomy" id="112901"/>
    <lineage>
        <taxon>Bacteria</taxon>
        <taxon>Bacillati</taxon>
        <taxon>Bacillota</taxon>
        <taxon>Negativicutes</taxon>
        <taxon>Selenomonadales</taxon>
        <taxon>Sporomusaceae</taxon>
        <taxon>Sporomusa</taxon>
    </lineage>
</organism>
<feature type="region of interest" description="Disordered" evidence="1">
    <location>
        <begin position="21"/>
        <end position="49"/>
    </location>
</feature>
<evidence type="ECO:0000313" key="2">
    <source>
        <dbReference type="EMBL" id="SMC94480.1"/>
    </source>
</evidence>
<name>A0A1W2DAG0_9FIRM</name>
<evidence type="ECO:0000313" key="3">
    <source>
        <dbReference type="Proteomes" id="UP000192738"/>
    </source>
</evidence>
<evidence type="ECO:0000256" key="1">
    <source>
        <dbReference type="SAM" id="MobiDB-lite"/>
    </source>
</evidence>
<sequence length="49" mass="5622">MQHIFNKNIANTATVNYKRPVTSGEIQDKLRNNLTEYSESNPEPPSMKD</sequence>
<feature type="compositionally biased region" description="Polar residues" evidence="1">
    <location>
        <begin position="32"/>
        <end position="41"/>
    </location>
</feature>
<dbReference type="EMBL" id="FWXI01000014">
    <property type="protein sequence ID" value="SMC94480.1"/>
    <property type="molecule type" value="Genomic_DNA"/>
</dbReference>